<dbReference type="OrthoDB" id="9890094at2759"/>
<evidence type="ECO:0000256" key="5">
    <source>
        <dbReference type="ARBA" id="ARBA00022989"/>
    </source>
</evidence>
<evidence type="ECO:0000313" key="12">
    <source>
        <dbReference type="Proteomes" id="UP000694562"/>
    </source>
</evidence>
<dbReference type="AlphaFoldDB" id="A0A8C4TRN3"/>
<evidence type="ECO:0000256" key="2">
    <source>
        <dbReference type="ARBA" id="ARBA00022692"/>
    </source>
</evidence>
<evidence type="ECO:0000256" key="6">
    <source>
        <dbReference type="ARBA" id="ARBA00023136"/>
    </source>
</evidence>
<feature type="domain" description="C-type lectin" evidence="10">
    <location>
        <begin position="35"/>
        <end position="171"/>
    </location>
</feature>
<dbReference type="InterPro" id="IPR001304">
    <property type="entry name" value="C-type_lectin-like"/>
</dbReference>
<keyword evidence="12" id="KW-1185">Reference proteome</keyword>
<dbReference type="Ensembl" id="ENSFTIT00000000094.1">
    <property type="protein sequence ID" value="ENSFTIP00000000088.1"/>
    <property type="gene ID" value="ENSFTIG00000000069.1"/>
</dbReference>
<feature type="region of interest" description="Disordered" evidence="7">
    <location>
        <begin position="377"/>
        <end position="407"/>
    </location>
</feature>
<feature type="compositionally biased region" description="Low complexity" evidence="7">
    <location>
        <begin position="280"/>
        <end position="302"/>
    </location>
</feature>
<dbReference type="SUPFAM" id="SSF56436">
    <property type="entry name" value="C-type lectin-like"/>
    <property type="match status" value="1"/>
</dbReference>
<keyword evidence="2 8" id="KW-0812">Transmembrane</keyword>
<dbReference type="GO" id="GO:1990430">
    <property type="term" value="F:extracellular matrix protein binding"/>
    <property type="evidence" value="ECO:0007669"/>
    <property type="project" value="TreeGrafter"/>
</dbReference>
<name>A0A8C4TRN3_FALTI</name>
<keyword evidence="6 8" id="KW-0472">Membrane</keyword>
<evidence type="ECO:0000256" key="8">
    <source>
        <dbReference type="SAM" id="Phobius"/>
    </source>
</evidence>
<evidence type="ECO:0000256" key="7">
    <source>
        <dbReference type="SAM" id="MobiDB-lite"/>
    </source>
</evidence>
<reference evidence="11" key="2">
    <citation type="submission" date="2025-09" db="UniProtKB">
        <authorList>
            <consortium name="Ensembl"/>
        </authorList>
    </citation>
    <scope>IDENTIFICATION</scope>
</reference>
<protein>
    <submittedName>
        <fullName evidence="11">C-type lectin domain containing 14A</fullName>
    </submittedName>
</protein>
<dbReference type="InterPro" id="IPR051505">
    <property type="entry name" value="C-type_lectin_domain"/>
</dbReference>
<evidence type="ECO:0000313" key="11">
    <source>
        <dbReference type="Ensembl" id="ENSFTIP00000000088.1"/>
    </source>
</evidence>
<feature type="chain" id="PRO_5034167694" evidence="9">
    <location>
        <begin position="21"/>
        <end position="407"/>
    </location>
</feature>
<keyword evidence="5 8" id="KW-1133">Transmembrane helix</keyword>
<dbReference type="PANTHER" id="PTHR14789:SF5">
    <property type="entry name" value="C-TYPE LECTIN DOMAIN FAMILY 14 MEMBER A"/>
    <property type="match status" value="1"/>
</dbReference>
<feature type="transmembrane region" description="Helical" evidence="8">
    <location>
        <begin position="347"/>
        <end position="374"/>
    </location>
</feature>
<evidence type="ECO:0000259" key="10">
    <source>
        <dbReference type="PROSITE" id="PS50041"/>
    </source>
</evidence>
<dbReference type="InterPro" id="IPR016186">
    <property type="entry name" value="C-type_lectin-like/link_sf"/>
</dbReference>
<evidence type="ECO:0000256" key="9">
    <source>
        <dbReference type="SAM" id="SignalP"/>
    </source>
</evidence>
<dbReference type="PANTHER" id="PTHR14789">
    <property type="entry name" value="CHONDROLECTIN VARIANT CHODLFDELTAE"/>
    <property type="match status" value="1"/>
</dbReference>
<dbReference type="GO" id="GO:0016477">
    <property type="term" value="P:cell migration"/>
    <property type="evidence" value="ECO:0007669"/>
    <property type="project" value="TreeGrafter"/>
</dbReference>
<keyword evidence="4" id="KW-0430">Lectin</keyword>
<dbReference type="PROSITE" id="PS50041">
    <property type="entry name" value="C_TYPE_LECTIN_2"/>
    <property type="match status" value="1"/>
</dbReference>
<feature type="compositionally biased region" description="Gly residues" evidence="7">
    <location>
        <begin position="322"/>
        <end position="331"/>
    </location>
</feature>
<comment type="subcellular location">
    <subcellularLocation>
        <location evidence="1">Membrane</location>
        <topology evidence="1">Single-pass type I membrane protein</topology>
    </subcellularLocation>
</comment>
<proteinExistence type="predicted"/>
<keyword evidence="3 9" id="KW-0732">Signal</keyword>
<feature type="region of interest" description="Disordered" evidence="7">
    <location>
        <begin position="280"/>
        <end position="342"/>
    </location>
</feature>
<dbReference type="Gene3D" id="3.10.100.10">
    <property type="entry name" value="Mannose-Binding Protein A, subunit A"/>
    <property type="match status" value="1"/>
</dbReference>
<evidence type="ECO:0000256" key="1">
    <source>
        <dbReference type="ARBA" id="ARBA00004479"/>
    </source>
</evidence>
<dbReference type="OMA" id="ELPNCLD"/>
<feature type="compositionally biased region" description="Low complexity" evidence="7">
    <location>
        <begin position="388"/>
        <end position="407"/>
    </location>
</feature>
<evidence type="ECO:0000256" key="3">
    <source>
        <dbReference type="ARBA" id="ARBA00022729"/>
    </source>
</evidence>
<dbReference type="GO" id="GO:0030246">
    <property type="term" value="F:carbohydrate binding"/>
    <property type="evidence" value="ECO:0007669"/>
    <property type="project" value="UniProtKB-KW"/>
</dbReference>
<dbReference type="Proteomes" id="UP000694562">
    <property type="component" value="Unplaced"/>
</dbReference>
<sequence length="407" mass="40644">PNRLLKRAGPWCLLLAAACALRRPPPPRAAVRCPAAGACFSAHLANASYAEARSACGQQRGGLAWVSGEPELRLLLGLLAEAAAGPAPSLFWVGLRRNASACTDVGQPLRGFSWEGAGGGAAPREVPAALGRWVQEPVRTCLSARCAGLHLAAAPGGGPGWGWKELLCHRESQGYACKYPYEGACPDPSPAGALDFDYRLPFEAHSAGPGFSPPGTVLTVTCPGGAVRLTCEPERGGFAWKAAEEPLCPCPGGHRSPGSGRCAGASGCRDAAGGVACASTPGGRAGPPSAATAAAPPAAGSPAEPPAVEADERRPPAPTAGGSAGPSGAGGEQTAAPPPSSSSSSNYVFILVTVAVVVLVILVMTVLGVFRICFNKSSEGGRGKEPPEAGSKAEAGAAEPRGAAGGD</sequence>
<feature type="signal peptide" evidence="9">
    <location>
        <begin position="1"/>
        <end position="20"/>
    </location>
</feature>
<dbReference type="GO" id="GO:0009897">
    <property type="term" value="C:external side of plasma membrane"/>
    <property type="evidence" value="ECO:0007669"/>
    <property type="project" value="TreeGrafter"/>
</dbReference>
<dbReference type="GO" id="GO:0050840">
    <property type="term" value="F:extracellular matrix binding"/>
    <property type="evidence" value="ECO:0007669"/>
    <property type="project" value="TreeGrafter"/>
</dbReference>
<evidence type="ECO:0000256" key="4">
    <source>
        <dbReference type="ARBA" id="ARBA00022734"/>
    </source>
</evidence>
<dbReference type="GO" id="GO:0031012">
    <property type="term" value="C:extracellular matrix"/>
    <property type="evidence" value="ECO:0007669"/>
    <property type="project" value="TreeGrafter"/>
</dbReference>
<accession>A0A8C4TRN3</accession>
<dbReference type="InterPro" id="IPR016187">
    <property type="entry name" value="CTDL_fold"/>
</dbReference>
<organism evidence="11 12">
    <name type="scientific">Falco tinnunculus</name>
    <name type="common">Common kestrel</name>
    <dbReference type="NCBI Taxonomy" id="100819"/>
    <lineage>
        <taxon>Eukaryota</taxon>
        <taxon>Metazoa</taxon>
        <taxon>Chordata</taxon>
        <taxon>Craniata</taxon>
        <taxon>Vertebrata</taxon>
        <taxon>Euteleostomi</taxon>
        <taxon>Archelosauria</taxon>
        <taxon>Archosauria</taxon>
        <taxon>Dinosauria</taxon>
        <taxon>Saurischia</taxon>
        <taxon>Theropoda</taxon>
        <taxon>Coelurosauria</taxon>
        <taxon>Aves</taxon>
        <taxon>Neognathae</taxon>
        <taxon>Neoaves</taxon>
        <taxon>Telluraves</taxon>
        <taxon>Australaves</taxon>
        <taxon>Falconiformes</taxon>
        <taxon>Falconidae</taxon>
        <taxon>Falco</taxon>
    </lineage>
</organism>
<reference evidence="11" key="1">
    <citation type="submission" date="2025-08" db="UniProtKB">
        <authorList>
            <consortium name="Ensembl"/>
        </authorList>
    </citation>
    <scope>IDENTIFICATION</scope>
</reference>